<proteinExistence type="predicted"/>
<feature type="transmembrane region" description="Helical" evidence="1">
    <location>
        <begin position="129"/>
        <end position="153"/>
    </location>
</feature>
<gene>
    <name evidence="2" type="ORF">SDC9_22655</name>
</gene>
<organism evidence="2">
    <name type="scientific">bioreactor metagenome</name>
    <dbReference type="NCBI Taxonomy" id="1076179"/>
    <lineage>
        <taxon>unclassified sequences</taxon>
        <taxon>metagenomes</taxon>
        <taxon>ecological metagenomes</taxon>
    </lineage>
</organism>
<accession>A0A644UCU0</accession>
<protein>
    <submittedName>
        <fullName evidence="2">Uncharacterized protein</fullName>
    </submittedName>
</protein>
<comment type="caution">
    <text evidence="2">The sequence shown here is derived from an EMBL/GenBank/DDBJ whole genome shotgun (WGS) entry which is preliminary data.</text>
</comment>
<feature type="transmembrane region" description="Helical" evidence="1">
    <location>
        <begin position="82"/>
        <end position="108"/>
    </location>
</feature>
<feature type="transmembrane region" description="Helical" evidence="1">
    <location>
        <begin position="38"/>
        <end position="62"/>
    </location>
</feature>
<keyword evidence="1" id="KW-1133">Transmembrane helix</keyword>
<reference evidence="2" key="1">
    <citation type="submission" date="2019-08" db="EMBL/GenBank/DDBJ databases">
        <authorList>
            <person name="Kucharzyk K."/>
            <person name="Murdoch R.W."/>
            <person name="Higgins S."/>
            <person name="Loffler F."/>
        </authorList>
    </citation>
    <scope>NUCLEOTIDE SEQUENCE</scope>
</reference>
<feature type="transmembrane region" description="Helical" evidence="1">
    <location>
        <begin position="159"/>
        <end position="180"/>
    </location>
</feature>
<dbReference type="EMBL" id="VSSQ01000100">
    <property type="protein sequence ID" value="MPL76805.1"/>
    <property type="molecule type" value="Genomic_DNA"/>
</dbReference>
<sequence>MRFSEKTPAFRAKEGGYLKYCHRFTKTIIMANNTRIPLMVYLLVLLLVFTGIGGIYGGYALVTAPDGSKMMMSTEILSNSPFRTFLVPGIILLLFNGLLPLLIAWGLFVRPPWQWPELFNLYHKQHWCWTFSLYYGFILIIWINVQIIMLSYSSLLQPVFALTGALISILTLFPSVFHYYRKHL</sequence>
<keyword evidence="1" id="KW-0812">Transmembrane</keyword>
<dbReference type="AlphaFoldDB" id="A0A644UCU0"/>
<evidence type="ECO:0000256" key="1">
    <source>
        <dbReference type="SAM" id="Phobius"/>
    </source>
</evidence>
<keyword evidence="1" id="KW-0472">Membrane</keyword>
<evidence type="ECO:0000313" key="2">
    <source>
        <dbReference type="EMBL" id="MPL76805.1"/>
    </source>
</evidence>
<name>A0A644UCU0_9ZZZZ</name>